<organism evidence="2 3">
    <name type="scientific">Jatropha curcas</name>
    <name type="common">Barbados nut</name>
    <dbReference type="NCBI Taxonomy" id="180498"/>
    <lineage>
        <taxon>Eukaryota</taxon>
        <taxon>Viridiplantae</taxon>
        <taxon>Streptophyta</taxon>
        <taxon>Embryophyta</taxon>
        <taxon>Tracheophyta</taxon>
        <taxon>Spermatophyta</taxon>
        <taxon>Magnoliopsida</taxon>
        <taxon>eudicotyledons</taxon>
        <taxon>Gunneridae</taxon>
        <taxon>Pentapetalae</taxon>
        <taxon>rosids</taxon>
        <taxon>fabids</taxon>
        <taxon>Malpighiales</taxon>
        <taxon>Euphorbiaceae</taxon>
        <taxon>Crotonoideae</taxon>
        <taxon>Jatropheae</taxon>
        <taxon>Jatropha</taxon>
    </lineage>
</organism>
<accession>A0A067J9P3</accession>
<feature type="region of interest" description="Disordered" evidence="1">
    <location>
        <begin position="29"/>
        <end position="65"/>
    </location>
</feature>
<protein>
    <submittedName>
        <fullName evidence="2">Uncharacterized protein</fullName>
    </submittedName>
</protein>
<evidence type="ECO:0000313" key="3">
    <source>
        <dbReference type="Proteomes" id="UP000027138"/>
    </source>
</evidence>
<sequence length="175" mass="18985">MEVQPKVCIHHIRNLNAPVAHEQPDLGPEVEELDRGHDDAPVQQHGKRVTGSSDSRAPDTTVVVGKSEHGPGASFCFILDRTGQPTQGMLETHLVSIADYNEVSQMYVATLLKLAVVRLFDEHISRTSMAPPIGRGRGAQRGGQVGSRAGHRPIIVKESKEFGSEDSKETESSMA</sequence>
<dbReference type="AlphaFoldDB" id="A0A067J9P3"/>
<dbReference type="Proteomes" id="UP000027138">
    <property type="component" value="Unassembled WGS sequence"/>
</dbReference>
<reference evidence="2 3" key="1">
    <citation type="journal article" date="2014" name="PLoS ONE">
        <title>Global Analysis of Gene Expression Profiles in Physic Nut (Jatropha curcas L.) Seedlings Exposed to Salt Stress.</title>
        <authorList>
            <person name="Zhang L."/>
            <person name="Zhang C."/>
            <person name="Wu P."/>
            <person name="Chen Y."/>
            <person name="Li M."/>
            <person name="Jiang H."/>
            <person name="Wu G."/>
        </authorList>
    </citation>
    <scope>NUCLEOTIDE SEQUENCE [LARGE SCALE GENOMIC DNA]</scope>
    <source>
        <strain evidence="3">cv. GZQX0401</strain>
        <tissue evidence="2">Young leaves</tissue>
    </source>
</reference>
<evidence type="ECO:0000313" key="2">
    <source>
        <dbReference type="EMBL" id="KDP20486.1"/>
    </source>
</evidence>
<feature type="compositionally biased region" description="Basic and acidic residues" evidence="1">
    <location>
        <begin position="155"/>
        <end position="175"/>
    </location>
</feature>
<dbReference type="EMBL" id="KK915974">
    <property type="protein sequence ID" value="KDP20486.1"/>
    <property type="molecule type" value="Genomic_DNA"/>
</dbReference>
<gene>
    <name evidence="2" type="ORF">JCGZ_05381</name>
</gene>
<name>A0A067J9P3_JATCU</name>
<keyword evidence="3" id="KW-1185">Reference proteome</keyword>
<evidence type="ECO:0000256" key="1">
    <source>
        <dbReference type="SAM" id="MobiDB-lite"/>
    </source>
</evidence>
<proteinExistence type="predicted"/>
<feature type="region of interest" description="Disordered" evidence="1">
    <location>
        <begin position="131"/>
        <end position="175"/>
    </location>
</feature>
<feature type="compositionally biased region" description="Gly residues" evidence="1">
    <location>
        <begin position="135"/>
        <end position="145"/>
    </location>
</feature>